<sequence length="789" mass="81580">MTPLTVFETIPQPAPTTAATRARLAARGLRLPVLAAGLAGLTLTGCLGADAGEESAQEALAARAQWTQAKLPATAATAAERVSFSGVLGQAGALPKMVAGIAAEPGEVDQARVWTNDGGVTWNWKELPVRLDGDADVFFAATDGVKTWVGGTATVPGGLAVPFVAESPDRKSWSRLALPQKAVDAAFTPGSAVSVDGQLLLVGTTGNNQPALVTPGEGGTLTALPAPPEGRQWSGFAGVAAQGQTVVAVGEAALPGQTKEAVVYRSEDAGATWTAALGPAQGPAGVTGIAVVANQFVVTGGIFDDTSRAVAAAWSSPDGATWTAETMPTFNHDQDQYAPSETAGYWLTAPSVTGDRLVAPMMIGDDLRLGALQRDPNGAWRLLGQTADWVLPGANGIGAVNEDGTVLLAQFDSNAGRLQQLSSSSGSWSDLLVVGEPAPGVKWSTFLDPEGSPDLVGYTTVTTAEGNGGWTRTSQLSRFTFDSTGSLLDAAWDPAESANVTKVSASSPQGATVALGERIVTDAKGEQDLDSVGWFRPAPDAPWQALEGLASPRSEEIEDVAWINGTWVAVGASRETFRLSDRKTAAIWTSADGVRWSAAQGPFAAPEGGWNQLEGVCPLPRGQALAVGHEVSAAQIRPAAWRLSDGLWQRLDAAALGDKGGWLSSCTTVGDTTLLQGGRGDRSIAWRTQDGTTFTANELGKPGDDFGPIRAVDGGFAAAGTRSSDGRDGAVVWLSKDATTWQPVPLPSTRMLDGADVKAHEGRLIVAANSETSPEVWTLDNPAELLNAQ</sequence>
<organism evidence="1 2">
    <name type="scientific">Kineococcus xinjiangensis</name>
    <dbReference type="NCBI Taxonomy" id="512762"/>
    <lineage>
        <taxon>Bacteria</taxon>
        <taxon>Bacillati</taxon>
        <taxon>Actinomycetota</taxon>
        <taxon>Actinomycetes</taxon>
        <taxon>Kineosporiales</taxon>
        <taxon>Kineosporiaceae</taxon>
        <taxon>Kineococcus</taxon>
    </lineage>
</organism>
<dbReference type="SUPFAM" id="SSF50939">
    <property type="entry name" value="Sialidases"/>
    <property type="match status" value="1"/>
</dbReference>
<comment type="caution">
    <text evidence="1">The sequence shown here is derived from an EMBL/GenBank/DDBJ whole genome shotgun (WGS) entry which is preliminary data.</text>
</comment>
<dbReference type="Gene3D" id="2.130.10.10">
    <property type="entry name" value="YVTN repeat-like/Quinoprotein amine dehydrogenase"/>
    <property type="match status" value="1"/>
</dbReference>
<gene>
    <name evidence="1" type="ORF">CLV92_12613</name>
</gene>
<evidence type="ECO:0008006" key="3">
    <source>
        <dbReference type="Google" id="ProtNLM"/>
    </source>
</evidence>
<proteinExistence type="predicted"/>
<dbReference type="InterPro" id="IPR015943">
    <property type="entry name" value="WD40/YVTN_repeat-like_dom_sf"/>
</dbReference>
<name>A0A2S6IBY5_9ACTN</name>
<evidence type="ECO:0000313" key="2">
    <source>
        <dbReference type="Proteomes" id="UP000239485"/>
    </source>
</evidence>
<reference evidence="1 2" key="1">
    <citation type="submission" date="2018-02" db="EMBL/GenBank/DDBJ databases">
        <title>Genomic Encyclopedia of Archaeal and Bacterial Type Strains, Phase II (KMG-II): from individual species to whole genera.</title>
        <authorList>
            <person name="Goeker M."/>
        </authorList>
    </citation>
    <scope>NUCLEOTIDE SEQUENCE [LARGE SCALE GENOMIC DNA]</scope>
    <source>
        <strain evidence="1 2">DSM 22857</strain>
    </source>
</reference>
<accession>A0A2S6IBY5</accession>
<evidence type="ECO:0000313" key="1">
    <source>
        <dbReference type="EMBL" id="PPK90204.1"/>
    </source>
</evidence>
<dbReference type="Proteomes" id="UP000239485">
    <property type="component" value="Unassembled WGS sequence"/>
</dbReference>
<keyword evidence="2" id="KW-1185">Reference proteome</keyword>
<dbReference type="EMBL" id="PTJD01000026">
    <property type="protein sequence ID" value="PPK90204.1"/>
    <property type="molecule type" value="Genomic_DNA"/>
</dbReference>
<dbReference type="InterPro" id="IPR036278">
    <property type="entry name" value="Sialidase_sf"/>
</dbReference>
<dbReference type="AlphaFoldDB" id="A0A2S6IBY5"/>
<protein>
    <recommendedName>
        <fullName evidence="3">BNR repeat protein</fullName>
    </recommendedName>
</protein>